<accession>A0A4Y2BPU0</accession>
<sequence>MSGIEVEEYLTADDDIMVFAGVTEEDILSEITDEMENDEDDTDPSQSLLAFQEALQSGRGGLVVRSRPLDGGLQARNPIPLKSAVYAGLMYVKLYVRCQKSSPWCGPDVLRGWCQLRCPPSHSGSNYEFRTKISTLLLQNETLM</sequence>
<evidence type="ECO:0000313" key="2">
    <source>
        <dbReference type="Proteomes" id="UP000499080"/>
    </source>
</evidence>
<keyword evidence="2" id="KW-1185">Reference proteome</keyword>
<dbReference type="EMBL" id="BGPR01000093">
    <property type="protein sequence ID" value="GBL93296.1"/>
    <property type="molecule type" value="Genomic_DNA"/>
</dbReference>
<evidence type="ECO:0000313" key="1">
    <source>
        <dbReference type="EMBL" id="GBL93296.1"/>
    </source>
</evidence>
<dbReference type="AlphaFoldDB" id="A0A4Y2BPU0"/>
<dbReference type="Proteomes" id="UP000499080">
    <property type="component" value="Unassembled WGS sequence"/>
</dbReference>
<organism evidence="1 2">
    <name type="scientific">Araneus ventricosus</name>
    <name type="common">Orbweaver spider</name>
    <name type="synonym">Epeira ventricosa</name>
    <dbReference type="NCBI Taxonomy" id="182803"/>
    <lineage>
        <taxon>Eukaryota</taxon>
        <taxon>Metazoa</taxon>
        <taxon>Ecdysozoa</taxon>
        <taxon>Arthropoda</taxon>
        <taxon>Chelicerata</taxon>
        <taxon>Arachnida</taxon>
        <taxon>Araneae</taxon>
        <taxon>Araneomorphae</taxon>
        <taxon>Entelegynae</taxon>
        <taxon>Araneoidea</taxon>
        <taxon>Araneidae</taxon>
        <taxon>Araneus</taxon>
    </lineage>
</organism>
<reference evidence="1 2" key="1">
    <citation type="journal article" date="2019" name="Sci. Rep.">
        <title>Orb-weaving spider Araneus ventricosus genome elucidates the spidroin gene catalogue.</title>
        <authorList>
            <person name="Kono N."/>
            <person name="Nakamura H."/>
            <person name="Ohtoshi R."/>
            <person name="Moran D.A.P."/>
            <person name="Shinohara A."/>
            <person name="Yoshida Y."/>
            <person name="Fujiwara M."/>
            <person name="Mori M."/>
            <person name="Tomita M."/>
            <person name="Arakawa K."/>
        </authorList>
    </citation>
    <scope>NUCLEOTIDE SEQUENCE [LARGE SCALE GENOMIC DNA]</scope>
</reference>
<gene>
    <name evidence="1" type="ORF">AVEN_219444_1</name>
</gene>
<comment type="caution">
    <text evidence="1">The sequence shown here is derived from an EMBL/GenBank/DDBJ whole genome shotgun (WGS) entry which is preliminary data.</text>
</comment>
<proteinExistence type="predicted"/>
<protein>
    <submittedName>
        <fullName evidence="1">Uncharacterized protein</fullName>
    </submittedName>
</protein>
<name>A0A4Y2BPU0_ARAVE</name>